<comment type="caution">
    <text evidence="11">The sequence shown here is derived from an EMBL/GenBank/DDBJ whole genome shotgun (WGS) entry which is preliminary data.</text>
</comment>
<organism evidence="11 12">
    <name type="scientific">Aestuariispira insulae</name>
    <dbReference type="NCBI Taxonomy" id="1461337"/>
    <lineage>
        <taxon>Bacteria</taxon>
        <taxon>Pseudomonadati</taxon>
        <taxon>Pseudomonadota</taxon>
        <taxon>Alphaproteobacteria</taxon>
        <taxon>Rhodospirillales</taxon>
        <taxon>Kiloniellaceae</taxon>
        <taxon>Aestuariispira</taxon>
    </lineage>
</organism>
<dbReference type="InterPro" id="IPR001915">
    <property type="entry name" value="Peptidase_M48"/>
</dbReference>
<dbReference type="PROSITE" id="PS50005">
    <property type="entry name" value="TPR"/>
    <property type="match status" value="1"/>
</dbReference>
<evidence type="ECO:0000256" key="3">
    <source>
        <dbReference type="ARBA" id="ARBA00022801"/>
    </source>
</evidence>
<evidence type="ECO:0000256" key="7">
    <source>
        <dbReference type="RuleBase" id="RU003983"/>
    </source>
</evidence>
<keyword evidence="8" id="KW-0472">Membrane</keyword>
<reference evidence="11 12" key="1">
    <citation type="submission" date="2018-07" db="EMBL/GenBank/DDBJ databases">
        <title>Genomic Encyclopedia of Type Strains, Phase III (KMG-III): the genomes of soil and plant-associated and newly described type strains.</title>
        <authorList>
            <person name="Whitman W."/>
        </authorList>
    </citation>
    <scope>NUCLEOTIDE SEQUENCE [LARGE SCALE GENOMIC DNA]</scope>
    <source>
        <strain evidence="11 12">CECT 8488</strain>
    </source>
</reference>
<evidence type="ECO:0000256" key="6">
    <source>
        <dbReference type="PROSITE-ProRule" id="PRU00339"/>
    </source>
</evidence>
<comment type="cofactor">
    <cofactor evidence="7">
        <name>Zn(2+)</name>
        <dbReference type="ChEBI" id="CHEBI:29105"/>
    </cofactor>
    <text evidence="7">Binds 1 zinc ion per subunit.</text>
</comment>
<keyword evidence="5 7" id="KW-0482">Metalloprotease</keyword>
<dbReference type="GO" id="GO:0051603">
    <property type="term" value="P:proteolysis involved in protein catabolic process"/>
    <property type="evidence" value="ECO:0007669"/>
    <property type="project" value="TreeGrafter"/>
</dbReference>
<dbReference type="Gene3D" id="3.30.2010.10">
    <property type="entry name" value="Metalloproteases ('zincins'), catalytic domain"/>
    <property type="match status" value="1"/>
</dbReference>
<feature type="signal peptide" evidence="9">
    <location>
        <begin position="1"/>
        <end position="25"/>
    </location>
</feature>
<feature type="repeat" description="TPR" evidence="6">
    <location>
        <begin position="371"/>
        <end position="404"/>
    </location>
</feature>
<dbReference type="InterPro" id="IPR019734">
    <property type="entry name" value="TPR_rpt"/>
</dbReference>
<protein>
    <submittedName>
        <fullName evidence="11">Peptidase M48-like protein</fullName>
    </submittedName>
</protein>
<evidence type="ECO:0000313" key="11">
    <source>
        <dbReference type="EMBL" id="RED53751.1"/>
    </source>
</evidence>
<evidence type="ECO:0000256" key="4">
    <source>
        <dbReference type="ARBA" id="ARBA00022833"/>
    </source>
</evidence>
<dbReference type="Proteomes" id="UP000256845">
    <property type="component" value="Unassembled WGS sequence"/>
</dbReference>
<gene>
    <name evidence="11" type="ORF">DFP90_101549</name>
</gene>
<feature type="domain" description="Peptidase M48" evidence="10">
    <location>
        <begin position="94"/>
        <end position="271"/>
    </location>
</feature>
<keyword evidence="3 7" id="KW-0378">Hydrolase</keyword>
<evidence type="ECO:0000313" key="12">
    <source>
        <dbReference type="Proteomes" id="UP000256845"/>
    </source>
</evidence>
<comment type="similarity">
    <text evidence="7">Belongs to the peptidase M48 family.</text>
</comment>
<dbReference type="EMBL" id="QRDW01000001">
    <property type="protein sequence ID" value="RED53751.1"/>
    <property type="molecule type" value="Genomic_DNA"/>
</dbReference>
<dbReference type="InterPro" id="IPR011990">
    <property type="entry name" value="TPR-like_helical_dom_sf"/>
</dbReference>
<keyword evidence="2" id="KW-0479">Metal-binding</keyword>
<keyword evidence="12" id="KW-1185">Reference proteome</keyword>
<keyword evidence="8" id="KW-0812">Transmembrane</keyword>
<accession>A0A3D9HWJ6</accession>
<evidence type="ECO:0000259" key="10">
    <source>
        <dbReference type="Pfam" id="PF01435"/>
    </source>
</evidence>
<dbReference type="GO" id="GO:0004222">
    <property type="term" value="F:metalloendopeptidase activity"/>
    <property type="evidence" value="ECO:0007669"/>
    <property type="project" value="InterPro"/>
</dbReference>
<dbReference type="AlphaFoldDB" id="A0A3D9HWJ6"/>
<keyword evidence="9" id="KW-0732">Signal</keyword>
<dbReference type="GO" id="GO:0046872">
    <property type="term" value="F:metal ion binding"/>
    <property type="evidence" value="ECO:0007669"/>
    <property type="project" value="UniProtKB-KW"/>
</dbReference>
<evidence type="ECO:0000256" key="5">
    <source>
        <dbReference type="ARBA" id="ARBA00023049"/>
    </source>
</evidence>
<feature type="chain" id="PRO_5017796849" evidence="9">
    <location>
        <begin position="26"/>
        <end position="418"/>
    </location>
</feature>
<dbReference type="PROSITE" id="PS51257">
    <property type="entry name" value="PROKAR_LIPOPROTEIN"/>
    <property type="match status" value="1"/>
</dbReference>
<dbReference type="GO" id="GO:0016020">
    <property type="term" value="C:membrane"/>
    <property type="evidence" value="ECO:0007669"/>
    <property type="project" value="TreeGrafter"/>
</dbReference>
<dbReference type="RefSeq" id="WP_181905147.1">
    <property type="nucleotide sequence ID" value="NZ_QRDW01000001.1"/>
</dbReference>
<proteinExistence type="inferred from homology"/>
<evidence type="ECO:0000256" key="1">
    <source>
        <dbReference type="ARBA" id="ARBA00022670"/>
    </source>
</evidence>
<dbReference type="PANTHER" id="PTHR22726">
    <property type="entry name" value="METALLOENDOPEPTIDASE OMA1"/>
    <property type="match status" value="1"/>
</dbReference>
<keyword evidence="8" id="KW-1133">Transmembrane helix</keyword>
<dbReference type="InterPro" id="IPR051156">
    <property type="entry name" value="Mito/Outer_Membr_Metalloprot"/>
</dbReference>
<keyword evidence="6" id="KW-0802">TPR repeat</keyword>
<name>A0A3D9HWJ6_9PROT</name>
<keyword evidence="4 7" id="KW-0862">Zinc</keyword>
<evidence type="ECO:0000256" key="9">
    <source>
        <dbReference type="SAM" id="SignalP"/>
    </source>
</evidence>
<keyword evidence="1 7" id="KW-0645">Protease</keyword>
<feature type="transmembrane region" description="Helical" evidence="8">
    <location>
        <begin position="180"/>
        <end position="203"/>
    </location>
</feature>
<dbReference type="CDD" id="cd07324">
    <property type="entry name" value="M48C_Oma1-like"/>
    <property type="match status" value="1"/>
</dbReference>
<dbReference type="SUPFAM" id="SSF48452">
    <property type="entry name" value="TPR-like"/>
    <property type="match status" value="1"/>
</dbReference>
<dbReference type="Gene3D" id="1.25.40.10">
    <property type="entry name" value="Tetratricopeptide repeat domain"/>
    <property type="match status" value="1"/>
</dbReference>
<evidence type="ECO:0000256" key="2">
    <source>
        <dbReference type="ARBA" id="ARBA00022723"/>
    </source>
</evidence>
<sequence length="418" mass="46748">MWMKMKRLIAAGTALSVLSACVASTQPQQNALPTDGGQVSMPALDQLEPVEVNSTPELDVNYRPKVTTDEGGWWMKMDRYEESLQTHASLVRDEDLNAYVRGVLCRLAKDYCKDIRVYVVRKPGFNASMAPNGLMEVRTGLLLRVENEAQLATVLGHELAHYYKLHSIKNWRTQRNTLDAMAFLTLGTGIIGLGATIIALGGLSSYSRSNEAEADAVGLVLMDQAGYDPAEAAMLWGKVKREYAASKDADMRNSFFASHPEAQQREKTLDNHARWLKRNGPEREIAQAPLRQRLAPYLQSFLEDELAQGDFGALEVVLHDMEEAGRAPVLVAYFKGELYRKRGDEGDLEKARDSYLAAEEYAKERDVDAPSGLYRALGLISLKEGEQERARMNFEQYLQLAPDAHDAAFIRQMLEQIS</sequence>
<dbReference type="PANTHER" id="PTHR22726:SF1">
    <property type="entry name" value="METALLOENDOPEPTIDASE OMA1, MITOCHONDRIAL"/>
    <property type="match status" value="1"/>
</dbReference>
<dbReference type="Pfam" id="PF01435">
    <property type="entry name" value="Peptidase_M48"/>
    <property type="match status" value="1"/>
</dbReference>
<evidence type="ECO:0000256" key="8">
    <source>
        <dbReference type="SAM" id="Phobius"/>
    </source>
</evidence>